<dbReference type="GO" id="GO:0046872">
    <property type="term" value="F:metal ion binding"/>
    <property type="evidence" value="ECO:0007669"/>
    <property type="project" value="UniProtKB-KW"/>
</dbReference>
<dbReference type="AlphaFoldDB" id="A0A520KYP3"/>
<accession>A0A520KYP3</accession>
<keyword evidence="5" id="KW-0249">Electron transport</keyword>
<dbReference type="InterPro" id="IPR017900">
    <property type="entry name" value="4Fe4S_Fe_S_CS"/>
</dbReference>
<evidence type="ECO:0000256" key="1">
    <source>
        <dbReference type="ARBA" id="ARBA00022448"/>
    </source>
</evidence>
<evidence type="ECO:0000313" key="10">
    <source>
        <dbReference type="Proteomes" id="UP000320766"/>
    </source>
</evidence>
<dbReference type="PANTHER" id="PTHR43687:SF6">
    <property type="entry name" value="L-ASPARTATE SEMIALDEHYDE SULFURTRANSFERASE IRON-SULFUR SUBUNIT"/>
    <property type="match status" value="1"/>
</dbReference>
<keyword evidence="4" id="KW-0677">Repeat</keyword>
<sequence length="61" mass="6458">MISINRYKCGYCGTCVAVCPAGAIELVGAWIEIDGESCVECNNCVKICPIGALEVSDESKK</sequence>
<dbReference type="PANTHER" id="PTHR43687">
    <property type="entry name" value="ADENYLYLSULFATE REDUCTASE, BETA SUBUNIT"/>
    <property type="match status" value="1"/>
</dbReference>
<dbReference type="Pfam" id="PF13237">
    <property type="entry name" value="Fer4_10"/>
    <property type="match status" value="1"/>
</dbReference>
<feature type="domain" description="4Fe-4S ferredoxin-type" evidence="8">
    <location>
        <begin position="29"/>
        <end position="58"/>
    </location>
</feature>
<evidence type="ECO:0000256" key="6">
    <source>
        <dbReference type="ARBA" id="ARBA00023004"/>
    </source>
</evidence>
<evidence type="ECO:0000313" key="9">
    <source>
        <dbReference type="EMBL" id="RZN73223.1"/>
    </source>
</evidence>
<dbReference type="PROSITE" id="PS51379">
    <property type="entry name" value="4FE4S_FER_2"/>
    <property type="match status" value="2"/>
</dbReference>
<comment type="caution">
    <text evidence="9">The sequence shown here is derived from an EMBL/GenBank/DDBJ whole genome shotgun (WGS) entry which is preliminary data.</text>
</comment>
<evidence type="ECO:0000256" key="2">
    <source>
        <dbReference type="ARBA" id="ARBA00022485"/>
    </source>
</evidence>
<dbReference type="PROSITE" id="PS00198">
    <property type="entry name" value="4FE4S_FER_1"/>
    <property type="match status" value="2"/>
</dbReference>
<dbReference type="SUPFAM" id="SSF54862">
    <property type="entry name" value="4Fe-4S ferredoxins"/>
    <property type="match status" value="1"/>
</dbReference>
<keyword evidence="3" id="KW-0479">Metal-binding</keyword>
<name>A0A520KYP3_9EURY</name>
<dbReference type="EMBL" id="RXIL01000016">
    <property type="protein sequence ID" value="RZN73223.1"/>
    <property type="molecule type" value="Genomic_DNA"/>
</dbReference>
<evidence type="ECO:0000256" key="5">
    <source>
        <dbReference type="ARBA" id="ARBA00022982"/>
    </source>
</evidence>
<dbReference type="GO" id="GO:0016491">
    <property type="term" value="F:oxidoreductase activity"/>
    <property type="evidence" value="ECO:0007669"/>
    <property type="project" value="UniProtKB-ARBA"/>
</dbReference>
<keyword evidence="7" id="KW-0411">Iron-sulfur</keyword>
<keyword evidence="2" id="KW-0004">4Fe-4S</keyword>
<evidence type="ECO:0000256" key="7">
    <source>
        <dbReference type="ARBA" id="ARBA00023014"/>
    </source>
</evidence>
<dbReference type="InterPro" id="IPR017896">
    <property type="entry name" value="4Fe4S_Fe-S-bd"/>
</dbReference>
<dbReference type="Proteomes" id="UP000320766">
    <property type="component" value="Unassembled WGS sequence"/>
</dbReference>
<feature type="domain" description="4Fe-4S ferredoxin-type" evidence="8">
    <location>
        <begin position="1"/>
        <end position="28"/>
    </location>
</feature>
<keyword evidence="6" id="KW-0408">Iron</keyword>
<evidence type="ECO:0000259" key="8">
    <source>
        <dbReference type="PROSITE" id="PS51379"/>
    </source>
</evidence>
<reference evidence="9 10" key="1">
    <citation type="journal article" date="2019" name="Nat. Microbiol.">
        <title>Wide diversity of methane and short-chain alkane metabolisms in uncultured archaea.</title>
        <authorList>
            <person name="Borrel G."/>
            <person name="Adam P.S."/>
            <person name="McKay L.J."/>
            <person name="Chen L.X."/>
            <person name="Sierra-Garcia I.N."/>
            <person name="Sieber C.M."/>
            <person name="Letourneur Q."/>
            <person name="Ghozlane A."/>
            <person name="Andersen G.L."/>
            <person name="Li W.J."/>
            <person name="Hallam S.J."/>
            <person name="Muyzer G."/>
            <person name="de Oliveira V.M."/>
            <person name="Inskeep W.P."/>
            <person name="Banfield J.F."/>
            <person name="Gribaldo S."/>
        </authorList>
    </citation>
    <scope>NUCLEOTIDE SEQUENCE [LARGE SCALE GENOMIC DNA]</scope>
    <source>
        <strain evidence="9">NM1b</strain>
    </source>
</reference>
<proteinExistence type="predicted"/>
<protein>
    <submittedName>
        <fullName evidence="9">4Fe-4S dicluster domain-containing protein</fullName>
    </submittedName>
</protein>
<dbReference type="Gene3D" id="3.30.70.20">
    <property type="match status" value="1"/>
</dbReference>
<gene>
    <name evidence="9" type="ORF">EF807_00875</name>
</gene>
<keyword evidence="1" id="KW-0813">Transport</keyword>
<organism evidence="9 10">
    <name type="scientific">Candidatus Methanolliviera hydrocarbonicum</name>
    <dbReference type="NCBI Taxonomy" id="2491085"/>
    <lineage>
        <taxon>Archaea</taxon>
        <taxon>Methanobacteriati</taxon>
        <taxon>Methanobacteriota</taxon>
        <taxon>Candidatus Methanoliparia</taxon>
        <taxon>Candidatus Methanoliparales</taxon>
        <taxon>Candidatus Methanollivieraceae</taxon>
        <taxon>Candidatus Methanolliviera</taxon>
    </lineage>
</organism>
<dbReference type="GO" id="GO:0051539">
    <property type="term" value="F:4 iron, 4 sulfur cluster binding"/>
    <property type="evidence" value="ECO:0007669"/>
    <property type="project" value="UniProtKB-KW"/>
</dbReference>
<evidence type="ECO:0000256" key="4">
    <source>
        <dbReference type="ARBA" id="ARBA00022737"/>
    </source>
</evidence>
<dbReference type="InterPro" id="IPR050572">
    <property type="entry name" value="Fe-S_Ferredoxin"/>
</dbReference>
<evidence type="ECO:0000256" key="3">
    <source>
        <dbReference type="ARBA" id="ARBA00022723"/>
    </source>
</evidence>